<evidence type="ECO:0000256" key="5">
    <source>
        <dbReference type="SAM" id="MobiDB-lite"/>
    </source>
</evidence>
<evidence type="ECO:0000259" key="6">
    <source>
        <dbReference type="PROSITE" id="PS50055"/>
    </source>
</evidence>
<protein>
    <recommendedName>
        <fullName evidence="1">protein-tyrosine-phosphatase</fullName>
        <ecNumber evidence="1">3.1.3.48</ecNumber>
    </recommendedName>
</protein>
<evidence type="ECO:0000256" key="2">
    <source>
        <dbReference type="ARBA" id="ARBA00022801"/>
    </source>
</evidence>
<dbReference type="GO" id="GO:0005737">
    <property type="term" value="C:cytoplasm"/>
    <property type="evidence" value="ECO:0007669"/>
    <property type="project" value="TreeGrafter"/>
</dbReference>
<feature type="domain" description="Tyrosine specific protein phosphatases" evidence="7">
    <location>
        <begin position="88"/>
        <end position="165"/>
    </location>
</feature>
<feature type="region of interest" description="Disordered" evidence="5">
    <location>
        <begin position="538"/>
        <end position="571"/>
    </location>
</feature>
<dbReference type="InterPro" id="IPR047170">
    <property type="entry name" value="PTN12/18/22"/>
</dbReference>
<dbReference type="InterPro" id="IPR016130">
    <property type="entry name" value="Tyr_Pase_AS"/>
</dbReference>
<dbReference type="PROSITE" id="PS50055">
    <property type="entry name" value="TYR_PHOSPHATASE_PTP"/>
    <property type="match status" value="1"/>
</dbReference>
<reference evidence="8 9" key="1">
    <citation type="submission" date="2013-11" db="EMBL/GenBank/DDBJ databases">
        <title>Genome sequencing of Stegodyphus mimosarum.</title>
        <authorList>
            <person name="Bechsgaard J."/>
        </authorList>
    </citation>
    <scope>NUCLEOTIDE SEQUENCE [LARGE SCALE GENOMIC DNA]</scope>
</reference>
<feature type="region of interest" description="Disordered" evidence="5">
    <location>
        <begin position="231"/>
        <end position="255"/>
    </location>
</feature>
<dbReference type="SMART" id="SM00194">
    <property type="entry name" value="PTPc"/>
    <property type="match status" value="1"/>
</dbReference>
<keyword evidence="9" id="KW-1185">Reference proteome</keyword>
<comment type="similarity">
    <text evidence="4">Belongs to the protein-tyrosine phosphatase family. Non-receptor class 4 subfamily.</text>
</comment>
<dbReference type="EMBL" id="KK116626">
    <property type="protein sequence ID" value="KFM68304.1"/>
    <property type="molecule type" value="Genomic_DNA"/>
</dbReference>
<dbReference type="PANTHER" id="PTHR45983:SF2">
    <property type="entry name" value="PROTEIN-TYROSINE-PHOSPHATASE"/>
    <property type="match status" value="1"/>
</dbReference>
<keyword evidence="3" id="KW-0904">Protein phosphatase</keyword>
<feature type="compositionally biased region" description="Pro residues" evidence="5">
    <location>
        <begin position="1282"/>
        <end position="1294"/>
    </location>
</feature>
<keyword evidence="2" id="KW-0378">Hydrolase</keyword>
<dbReference type="InterPro" id="IPR029021">
    <property type="entry name" value="Prot-tyrosine_phosphatase-like"/>
</dbReference>
<name>A0A087TT65_STEMI</name>
<dbReference type="SMART" id="SM00404">
    <property type="entry name" value="PTPc_motif"/>
    <property type="match status" value="1"/>
</dbReference>
<accession>A0A087TT65</accession>
<feature type="region of interest" description="Disordered" evidence="5">
    <location>
        <begin position="1325"/>
        <end position="1355"/>
    </location>
</feature>
<evidence type="ECO:0000313" key="8">
    <source>
        <dbReference type="EMBL" id="KFM68304.1"/>
    </source>
</evidence>
<dbReference type="Proteomes" id="UP000054359">
    <property type="component" value="Unassembled WGS sequence"/>
</dbReference>
<dbReference type="InterPro" id="IPR000387">
    <property type="entry name" value="Tyr_Pase_dom"/>
</dbReference>
<feature type="compositionally biased region" description="Low complexity" evidence="5">
    <location>
        <begin position="1764"/>
        <end position="1773"/>
    </location>
</feature>
<dbReference type="PROSITE" id="PS50056">
    <property type="entry name" value="TYR_PHOSPHATASE_2"/>
    <property type="match status" value="1"/>
</dbReference>
<proteinExistence type="inferred from homology"/>
<dbReference type="PROSITE" id="PS00383">
    <property type="entry name" value="TYR_PHOSPHATASE_1"/>
    <property type="match status" value="1"/>
</dbReference>
<dbReference type="GO" id="GO:0004726">
    <property type="term" value="F:non-membrane spanning protein tyrosine phosphatase activity"/>
    <property type="evidence" value="ECO:0007669"/>
    <property type="project" value="InterPro"/>
</dbReference>
<evidence type="ECO:0000256" key="4">
    <source>
        <dbReference type="ARBA" id="ARBA00034734"/>
    </source>
</evidence>
<feature type="region of interest" description="Disordered" evidence="5">
    <location>
        <begin position="1760"/>
        <end position="1793"/>
    </location>
</feature>
<dbReference type="STRING" id="407821.A0A087TT65"/>
<dbReference type="SUPFAM" id="SSF52799">
    <property type="entry name" value="(Phosphotyrosine protein) phosphatases II"/>
    <property type="match status" value="1"/>
</dbReference>
<organism evidence="8 9">
    <name type="scientific">Stegodyphus mimosarum</name>
    <name type="common">African social velvet spider</name>
    <dbReference type="NCBI Taxonomy" id="407821"/>
    <lineage>
        <taxon>Eukaryota</taxon>
        <taxon>Metazoa</taxon>
        <taxon>Ecdysozoa</taxon>
        <taxon>Arthropoda</taxon>
        <taxon>Chelicerata</taxon>
        <taxon>Arachnida</taxon>
        <taxon>Araneae</taxon>
        <taxon>Araneomorphae</taxon>
        <taxon>Entelegynae</taxon>
        <taxon>Eresoidea</taxon>
        <taxon>Eresidae</taxon>
        <taxon>Stegodyphus</taxon>
    </lineage>
</organism>
<feature type="domain" description="Tyrosine-protein phosphatase" evidence="6">
    <location>
        <begin position="1"/>
        <end position="174"/>
    </location>
</feature>
<gene>
    <name evidence="8" type="ORF">X975_17987</name>
</gene>
<keyword evidence="8" id="KW-0675">Receptor</keyword>
<evidence type="ECO:0000256" key="1">
    <source>
        <dbReference type="ARBA" id="ARBA00013064"/>
    </source>
</evidence>
<evidence type="ECO:0000259" key="7">
    <source>
        <dbReference type="PROSITE" id="PS50056"/>
    </source>
</evidence>
<dbReference type="GO" id="GO:0005634">
    <property type="term" value="C:nucleus"/>
    <property type="evidence" value="ECO:0007669"/>
    <property type="project" value="TreeGrafter"/>
</dbReference>
<dbReference type="InterPro" id="IPR003595">
    <property type="entry name" value="Tyr_Pase_cat"/>
</dbReference>
<dbReference type="PANTHER" id="PTHR45983">
    <property type="entry name" value="TYROSINE PHOSPHATSE N18, PUTATIVE-RELATED"/>
    <property type="match status" value="1"/>
</dbReference>
<sequence>MIWICDVQVLVMACNVQEAGKTKCETYWPLKGEIKHFGNISIELIETSQVCPDFMVRTLLVKCDSEMRDVYQFHYTSWPDHGVPDSVQPILELVRLMRNCQPSETVPIVIHCSAGCGRTGTICAVDYVWACLRQGKLDEDFSLFHIALELRRQRIAMIQTKEQYMLAHRAVATMFEQQLNVIDNHTYENIDEDGEPLMWKELMKNKGCSLNKEVVQEENICRIRKESQQSGSECSPLSETKEKASSGDDSSQSKTVNSVVLNHRSSVDASLSKVSSDSVINSSKSSECSFSRNSCLSQHTSEDTIPFIDEDEISVRPNCGRAYLDIPSVDSFSKLINSFDPFVDKVSLGTDDSSPEGDVNIFPGKESDCQSFQLNNPKYETKVSNFLEKGKEIADTCVNTEDKPLHKLDDCILPVISSGHSSKTILNNRGSYPSYSSKTESAFSDLIEDVSVENSESCETQKKVGKATVVRRPSISKLKALFERSSIYRNSTDGSKRSLFRHNSQHVSRAGSAPPSLNCMDKNSAHERESILMMVTRKFRSSSVRSEREINSKPPDKSLHRKSGTGTMKNFKDSLSTLSRTVSFNLSKTFQSYTPSKSKAEKPASSIKHHVTCINDTPSLVSYKPKTPDSEPMGKSMWYDKSSFPRVVAIVKPTEKIDDCSPLPPPPPPPPKDTANKQTIDKDKHHDLLSACISKPPKLLPFFSNLNKNECKDVSTMWYSEADNVPTSELTKNKAVPISTNFESSTLQTKGSIKRPGHKVLPFIQSITPWKKSLKSPLSSPESPKNFDAMEPDSNLQVCNSKFYTEVKDDHKLPKVAAEFEDTKSILPCPVPEEIIPINPKTEKEFWPSNSVTSAEKSDVKQERALINQTELQNKNILTTEKEIAEVTVTETDVIMEQKKLDSQQLHEQSAVILKNSESESNDSLIISSQKPAVSNETDASDIAVMPKLGIDVIEKQTKIKHDQPPAIPKKMLIGKNRNFEFQNCPKEKKTEDNDNLSGVQNSLLCNETGFISNASNLTVNTNSAPAGKCDAYINVNITAKKNIEQIENTLRKFPRGAIIDLTSRESYSMEEELANAVKQLSEASEKNKTAILKNNSKFPGYEVIWPEEKYSEIIQLKKSGDAVLSQGRKMSDVPKAEAELLNRAKTGVCYSPPLRRSCNSVLHLSKSQSCSSINWLEPDDVIEASTEQTVTGTKKLVDEAAVELNALLNQLTSKTLTEDNNFVSRVKKDSHSVPALVTNEPNISFTEQSNKESMMVHSVTLVSKSSAVDSCAKEEEIIFHFPPPPPLPPPPDDQPSESFNIICKNGSLIVSESNTNNASAANISSARNADSLKDKSEQNFPKPSPRKSKQVGALQRSASYTMLSIPQKVAKGYENIFLDKYQTISHLQINSKTDKNKQNNKKGNIIVPNIESSRTENEQKLPNKMPNYVNINELVKVSDLKVYDSKRIQNDNGLQPDRNELLKCPPPPAVKSTIVQQSDSERSGIYGKICKIKDGKVSTENASLKQYCFDNKIDSIEMKRKNIPSKKCERAPLPPDIKLKLEDLPSKITSSNSTSSKKLPSRKLEKAPLPPPLLQKSASAVSIPKKISSSQQYTNLHSIQSHPSDEPCKLPALRENIPNVMNCPEPSNRKAINNDILKNTFSGRGLSHSQSDVSVYRALKEQKAESMRQRQKVSDVKPVLMNKTVKQTRNFPSVSSSDSDGSYEHIFLTKSTEQRLPKINLTEQKDLNSVKQYRKEIPVAPPRSKRRSTMEIQYAKVKAKEVSSTSSDSSTTEQHNQLKNSKKEVAKYSESPPVIPLKTKDAFEVPEGFNVKGHARVAMLLGKPGEPGNVRKLES</sequence>
<dbReference type="PRINTS" id="PR00700">
    <property type="entry name" value="PRTYPHPHTASE"/>
</dbReference>
<feature type="compositionally biased region" description="Pro residues" evidence="5">
    <location>
        <begin position="662"/>
        <end position="672"/>
    </location>
</feature>
<dbReference type="Pfam" id="PF00102">
    <property type="entry name" value="Y_phosphatase"/>
    <property type="match status" value="1"/>
</dbReference>
<feature type="region of interest" description="Disordered" evidence="5">
    <location>
        <begin position="655"/>
        <end position="678"/>
    </location>
</feature>
<dbReference type="OrthoDB" id="8609993at2759"/>
<dbReference type="OMA" id="QRIAMIQ"/>
<dbReference type="InterPro" id="IPR000242">
    <property type="entry name" value="PTP_cat"/>
</dbReference>
<feature type="compositionally biased region" description="Basic and acidic residues" evidence="5">
    <location>
        <begin position="545"/>
        <end position="558"/>
    </location>
</feature>
<evidence type="ECO:0000313" key="9">
    <source>
        <dbReference type="Proteomes" id="UP000054359"/>
    </source>
</evidence>
<dbReference type="Gene3D" id="3.90.190.10">
    <property type="entry name" value="Protein tyrosine phosphatase superfamily"/>
    <property type="match status" value="1"/>
</dbReference>
<dbReference type="GO" id="GO:0048666">
    <property type="term" value="P:neuron development"/>
    <property type="evidence" value="ECO:0007669"/>
    <property type="project" value="UniProtKB-ARBA"/>
</dbReference>
<feature type="non-terminal residue" evidence="8">
    <location>
        <position position="1836"/>
    </location>
</feature>
<feature type="compositionally biased region" description="Low complexity" evidence="5">
    <location>
        <begin position="1547"/>
        <end position="1559"/>
    </location>
</feature>
<feature type="region of interest" description="Disordered" evidence="5">
    <location>
        <begin position="1280"/>
        <end position="1300"/>
    </location>
</feature>
<feature type="region of interest" description="Disordered" evidence="5">
    <location>
        <begin position="1540"/>
        <end position="1582"/>
    </location>
</feature>
<evidence type="ECO:0000256" key="3">
    <source>
        <dbReference type="ARBA" id="ARBA00022912"/>
    </source>
</evidence>
<dbReference type="EC" id="3.1.3.48" evidence="1"/>